<keyword evidence="6" id="KW-0963">Cytoplasm</keyword>
<dbReference type="KEGG" id="pft:JBW_04334"/>
<dbReference type="GO" id="GO:0005737">
    <property type="term" value="C:cytoplasm"/>
    <property type="evidence" value="ECO:0007669"/>
    <property type="project" value="UniProtKB-SubCell"/>
</dbReference>
<feature type="domain" description="Ketosynthase family 3 (KS3)" evidence="13">
    <location>
        <begin position="644"/>
        <end position="1082"/>
    </location>
</feature>
<keyword evidence="8 14" id="KW-0808">Transferase</keyword>
<evidence type="ECO:0000313" key="15">
    <source>
        <dbReference type="Proteomes" id="UP000005361"/>
    </source>
</evidence>
<evidence type="ECO:0000256" key="2">
    <source>
        <dbReference type="ARBA" id="ARBA00003299"/>
    </source>
</evidence>
<proteinExistence type="predicted"/>
<dbReference type="Gene3D" id="1.10.1200.10">
    <property type="entry name" value="ACP-like"/>
    <property type="match status" value="3"/>
</dbReference>
<dbReference type="PROSITE" id="PS52004">
    <property type="entry name" value="KS3_2"/>
    <property type="match status" value="1"/>
</dbReference>
<feature type="domain" description="Carrier" evidence="12">
    <location>
        <begin position="1506"/>
        <end position="1583"/>
    </location>
</feature>
<keyword evidence="14" id="KW-0012">Acyltransferase</keyword>
<evidence type="ECO:0000256" key="9">
    <source>
        <dbReference type="ARBA" id="ARBA00022737"/>
    </source>
</evidence>
<evidence type="ECO:0000256" key="10">
    <source>
        <dbReference type="ARBA" id="ARBA00022857"/>
    </source>
</evidence>
<dbReference type="InterPro" id="IPR016039">
    <property type="entry name" value="Thiolase-like"/>
</dbReference>
<sequence length="1632" mass="181819">MNSQEILLALQAGKISHEDAKRALMKNIKTVSTSGGLRIKEVSSGVPEGEVGTVGSSEPIGTLKLTPCWKEKVILQQATAPDYAQQIVVLCEPDEVTKEIIESKMTRVRFLTLQSEQTDIEERFQTYAIEVFEEIQRILKEKPIGKVLVQIVVSTRDEQQLFFGLSGLLKTAQLENPKLIGQLIGVDRWEDFEKMVGKLKENSQSPHENQIRYQEDKRLVSSWREVEASQKEANIPWKDQGIYLITGGAGGLGLIFAKDIAYKVKNASLILTGRSPLGEDKREKFKELEGLGVRIEYKQVDVTQKQAVADLIHSVQKQYGSLDGIIHGAGVIRDNFIIKKTKDEFLKVLAPKVTGLVNLDQASQDIGLDLFVLFSSIAGSLGNPGQVDYATANAFMDVYARYRNLLVTAKQRQGQTLSINWPLWKEGGMQIDEETEKLMMQSMGMIAMKTSNGIRALYQGLASDKDQMMVMEGDIKRLHTVFLSQTTGVEVSNPSSTVEEKKTVPVLEPKLFKEKAINYFKEQLSSIINLPKYQIEADVQLEKYGIDSLMIMQLTNQLEKTFGSLPKTLFFEYQTIQELTEYFVGSHRDQLIELLGLERKAESIESAKEYVTVAEPVQSNHSSRGRSRFASLNIKSQKESNTGHRDIAIIGLSGRYPGAANIQEFWRNLRDGKDCITEIPKERWDHSLYFNEDKNKPGKTYSKWGGFIEGVDQFDPLFFNISPREAEILDPQERLFLECVFETLEDAGYTRQSFSSRDFDLEGNVGVYVGVMYEEYQLYGAQKQALGKMSALPGNPSSIANRVSYFCNFHGPSLAVDTMCSSSLTAIHLACQSLRQGECELAIAGGVNVSIHPNKYLLLGQGKFVSSKGRCESFGLGGDGYVPGEGVGAVLLKPLSKAIVDGDNIYGIIKATAINHGGKTNGYTVPNPNAQASVIKRAFAKGGINPRKISYIEAHGTGTSLGDPIEILGLNKAFQQFTQDKQFCAIGSAKSNIGHCESAAGIAGVTKVLLQLKYHQLVPSLHSKTLNPNIDFSNTSFKVQQELEQWQRPVLEFNGESKEYPRMAGISAFGAGGSNAHVVIEEYISPQLERPQIMNTNQNPAIILLSAKNEKQLYEQAKRLLTAIGDQQFSDASLAEIAYTLQIGREAMEERLAVIVGSIKELEEKLRAFVDGQEENMEDLYRGQVKRNKEMLAIFKADEELLEAVDKWIERRKYAKLLNLWVKGLIFDWDKLYGEIKPHRLSLPTYPFAKERYWAPKQESKFVSDTTVRQAAAIDHSSSYRNTSDISEQQFNLTSAQHLLQPITESNSSKRFDKQGGVLLRTLSDQPTLPSNPAGQTRQLIALSSTSVSSLQPKNNEESKLVTHAQPGIPTELLQEELATSLAEALCMKRSDVDVDVSFIDMGLDSIIGVEWIQAVNKQYGTTIMATKVYDYPSIREFAGFLDKELSIQSNPPKRIQAISGLDQSPKEFSLQSVELTSIESATDLRGSTSDQIENQGKSNPLAVSFSVETLQEELATSLAEALYMKQSDVDVDANFIDMGLDSIIGVEWIQAVNKQYGITIMATKVYDYPNIREFAGFLEKELNNHHRGGLNQVSLQSISSPSLRELIQQVHQGNLDIEQADKQLHQLYIKA</sequence>
<dbReference type="InterPro" id="IPR057326">
    <property type="entry name" value="KR_dom"/>
</dbReference>
<dbReference type="STRING" id="1192197.JBW_04334"/>
<dbReference type="Pfam" id="PF02801">
    <property type="entry name" value="Ketoacyl-synt_C"/>
    <property type="match status" value="1"/>
</dbReference>
<comment type="cofactor">
    <cofactor evidence="1">
        <name>pantetheine 4'-phosphate</name>
        <dbReference type="ChEBI" id="CHEBI:47942"/>
    </cofactor>
</comment>
<dbReference type="InterPro" id="IPR020806">
    <property type="entry name" value="PKS_PP-bd"/>
</dbReference>
<dbReference type="EMBL" id="CP010978">
    <property type="protein sequence ID" value="AJQ29665.1"/>
    <property type="molecule type" value="Genomic_DNA"/>
</dbReference>
<dbReference type="InterPro" id="IPR006162">
    <property type="entry name" value="Ppantetheine_attach_site"/>
</dbReference>
<dbReference type="SMART" id="SM01294">
    <property type="entry name" value="PKS_PP_betabranch"/>
    <property type="match status" value="2"/>
</dbReference>
<keyword evidence="11" id="KW-0511">Multifunctional enzyme</keyword>
<dbReference type="Gene3D" id="3.40.50.720">
    <property type="entry name" value="NAD(P)-binding Rossmann-like Domain"/>
    <property type="match status" value="1"/>
</dbReference>
<dbReference type="HOGENOM" id="CLU_243113_0_0_9"/>
<dbReference type="PANTHER" id="PTHR43775:SF37">
    <property type="entry name" value="SI:DKEY-61P9.11"/>
    <property type="match status" value="1"/>
</dbReference>
<comment type="function">
    <text evidence="2">Involved in some intermediate steps for the synthesis of the antibiotic polyketide bacillaene which is involved in secondary metabolism.</text>
</comment>
<gene>
    <name evidence="14" type="ORF">JBW_04334</name>
</gene>
<dbReference type="EC" id="2.3.1.94" evidence="14"/>
<evidence type="ECO:0000256" key="7">
    <source>
        <dbReference type="ARBA" id="ARBA00022553"/>
    </source>
</evidence>
<evidence type="ECO:0000259" key="13">
    <source>
        <dbReference type="PROSITE" id="PS52004"/>
    </source>
</evidence>
<dbReference type="CDD" id="cd08953">
    <property type="entry name" value="KR_2_SDR_x"/>
    <property type="match status" value="1"/>
</dbReference>
<evidence type="ECO:0000259" key="12">
    <source>
        <dbReference type="PROSITE" id="PS50075"/>
    </source>
</evidence>
<dbReference type="SMART" id="SM00825">
    <property type="entry name" value="PKS_KS"/>
    <property type="match status" value="1"/>
</dbReference>
<dbReference type="InterPro" id="IPR014030">
    <property type="entry name" value="Ketoacyl_synth_N"/>
</dbReference>
<dbReference type="OrthoDB" id="1671496at2"/>
<dbReference type="Gene3D" id="1.10.1240.100">
    <property type="match status" value="1"/>
</dbReference>
<dbReference type="InterPro" id="IPR050091">
    <property type="entry name" value="PKS_NRPS_Biosynth_Enz"/>
</dbReference>
<dbReference type="SMART" id="SM00822">
    <property type="entry name" value="PKS_KR"/>
    <property type="match status" value="1"/>
</dbReference>
<evidence type="ECO:0000256" key="3">
    <source>
        <dbReference type="ARBA" id="ARBA00004496"/>
    </source>
</evidence>
<keyword evidence="5" id="KW-0596">Phosphopantetheine</keyword>
<dbReference type="GO" id="GO:0071770">
    <property type="term" value="P:DIM/DIP cell wall layer assembly"/>
    <property type="evidence" value="ECO:0007669"/>
    <property type="project" value="TreeGrafter"/>
</dbReference>
<dbReference type="SUPFAM" id="SSF51735">
    <property type="entry name" value="NAD(P)-binding Rossmann-fold domains"/>
    <property type="match status" value="1"/>
</dbReference>
<dbReference type="InterPro" id="IPR013968">
    <property type="entry name" value="PKS_KR"/>
</dbReference>
<dbReference type="FunFam" id="3.40.47.10:FF:000019">
    <property type="entry name" value="Polyketide synthase type I"/>
    <property type="match status" value="1"/>
</dbReference>
<dbReference type="Gene3D" id="3.40.47.10">
    <property type="match status" value="1"/>
</dbReference>
<dbReference type="InterPro" id="IPR014031">
    <property type="entry name" value="Ketoacyl_synth_C"/>
</dbReference>
<evidence type="ECO:0000256" key="6">
    <source>
        <dbReference type="ARBA" id="ARBA00022490"/>
    </source>
</evidence>
<dbReference type="Pfam" id="PF08659">
    <property type="entry name" value="KR"/>
    <property type="match status" value="1"/>
</dbReference>
<dbReference type="CDD" id="cd00833">
    <property type="entry name" value="PKS"/>
    <property type="match status" value="1"/>
</dbReference>
<feature type="domain" description="Carrier" evidence="12">
    <location>
        <begin position="508"/>
        <end position="587"/>
    </location>
</feature>
<reference evidence="15" key="2">
    <citation type="submission" date="2015-02" db="EMBL/GenBank/DDBJ databases">
        <title>Complete Genome Sequence of Pelosinus fermentans JBW45.</title>
        <authorList>
            <person name="De Leon K.B."/>
            <person name="Utturkar S.M."/>
            <person name="Camilleri L.B."/>
            <person name="Arkin A.P."/>
            <person name="Fields M.W."/>
            <person name="Brown S.D."/>
            <person name="Wall J.D."/>
        </authorList>
    </citation>
    <scope>NUCLEOTIDE SEQUENCE [LARGE SCALE GENOMIC DNA]</scope>
    <source>
        <strain evidence="15">JBW45</strain>
    </source>
</reference>
<dbReference type="RefSeq" id="WP_007960103.1">
    <property type="nucleotide sequence ID" value="NZ_CP010978.1"/>
</dbReference>
<accession>I9NLE0</accession>
<dbReference type="Pfam" id="PF22336">
    <property type="entry name" value="RhiE-like_linker"/>
    <property type="match status" value="1"/>
</dbReference>
<comment type="subcellular location">
    <subcellularLocation>
        <location evidence="3">Cytoplasm</location>
    </subcellularLocation>
</comment>
<dbReference type="Pfam" id="PF00109">
    <property type="entry name" value="ketoacyl-synt"/>
    <property type="match status" value="1"/>
</dbReference>
<dbReference type="InterPro" id="IPR020841">
    <property type="entry name" value="PKS_Beta-ketoAc_synthase_dom"/>
</dbReference>
<dbReference type="SUPFAM" id="SSF47336">
    <property type="entry name" value="ACP-like"/>
    <property type="match status" value="3"/>
</dbReference>
<dbReference type="InterPro" id="IPR054514">
    <property type="entry name" value="RhiE-like_linker"/>
</dbReference>
<dbReference type="InterPro" id="IPR036291">
    <property type="entry name" value="NAD(P)-bd_dom_sf"/>
</dbReference>
<dbReference type="PROSITE" id="PS00012">
    <property type="entry name" value="PHOSPHOPANTETHEINE"/>
    <property type="match status" value="3"/>
</dbReference>
<evidence type="ECO:0000256" key="11">
    <source>
        <dbReference type="ARBA" id="ARBA00023268"/>
    </source>
</evidence>
<dbReference type="GO" id="GO:0006633">
    <property type="term" value="P:fatty acid biosynthetic process"/>
    <property type="evidence" value="ECO:0007669"/>
    <property type="project" value="TreeGrafter"/>
</dbReference>
<dbReference type="FunFam" id="1.10.1200.10:FF:000019">
    <property type="entry name" value="Phenolpthiocerol synthesis type-I polyketide synthase PPSA"/>
    <property type="match status" value="1"/>
</dbReference>
<protein>
    <submittedName>
        <fullName evidence="14">6-deoxyerythronolide-B synthase</fullName>
        <ecNumber evidence="14">2.3.1.94</ecNumber>
    </submittedName>
</protein>
<dbReference type="Proteomes" id="UP000005361">
    <property type="component" value="Chromosome"/>
</dbReference>
<keyword evidence="9" id="KW-0677">Repeat</keyword>
<evidence type="ECO:0000256" key="1">
    <source>
        <dbReference type="ARBA" id="ARBA00001957"/>
    </source>
</evidence>
<evidence type="ECO:0000313" key="14">
    <source>
        <dbReference type="EMBL" id="AJQ29665.1"/>
    </source>
</evidence>
<dbReference type="GO" id="GO:0047879">
    <property type="term" value="F:erythronolide synthase activity"/>
    <property type="evidence" value="ECO:0007669"/>
    <property type="project" value="UniProtKB-EC"/>
</dbReference>
<dbReference type="InterPro" id="IPR036736">
    <property type="entry name" value="ACP-like_sf"/>
</dbReference>
<reference evidence="14 15" key="1">
    <citation type="journal article" date="2015" name="Genome Announc.">
        <title>Complete Genome Sequence of Pelosinus fermentans JBW45, a Member of a Remarkably Competitive Group of Negativicutes in the Firmicutes Phylum.</title>
        <authorList>
            <person name="De Leon K.B."/>
            <person name="Utturkar S.M."/>
            <person name="Camilleri L.B."/>
            <person name="Elias D.A."/>
            <person name="Arkin A.P."/>
            <person name="Fields M.W."/>
            <person name="Brown S.D."/>
            <person name="Wall J.D."/>
        </authorList>
    </citation>
    <scope>NUCLEOTIDE SEQUENCE [LARGE SCALE GENOMIC DNA]</scope>
    <source>
        <strain evidence="14 15">JBW45</strain>
    </source>
</reference>
<dbReference type="GO" id="GO:0005886">
    <property type="term" value="C:plasma membrane"/>
    <property type="evidence" value="ECO:0007669"/>
    <property type="project" value="TreeGrafter"/>
</dbReference>
<organism evidence="14 15">
    <name type="scientific">Pelosinus fermentans JBW45</name>
    <dbReference type="NCBI Taxonomy" id="1192197"/>
    <lineage>
        <taxon>Bacteria</taxon>
        <taxon>Bacillati</taxon>
        <taxon>Bacillota</taxon>
        <taxon>Negativicutes</taxon>
        <taxon>Selenomonadales</taxon>
        <taxon>Sporomusaceae</taxon>
        <taxon>Pelosinus</taxon>
    </lineage>
</organism>
<comment type="pathway">
    <text evidence="4">Antibiotic biosynthesis; bacillaene biosynthesis.</text>
</comment>
<keyword evidence="10" id="KW-0521">NADP</keyword>
<evidence type="ECO:0000256" key="4">
    <source>
        <dbReference type="ARBA" id="ARBA00004789"/>
    </source>
</evidence>
<name>I9NLE0_9FIRM</name>
<dbReference type="InterPro" id="IPR009081">
    <property type="entry name" value="PP-bd_ACP"/>
</dbReference>
<keyword evidence="7" id="KW-0597">Phosphoprotein</keyword>
<evidence type="ECO:0000256" key="5">
    <source>
        <dbReference type="ARBA" id="ARBA00022450"/>
    </source>
</evidence>
<dbReference type="Pfam" id="PF00550">
    <property type="entry name" value="PP-binding"/>
    <property type="match status" value="3"/>
</dbReference>
<dbReference type="SMART" id="SM00823">
    <property type="entry name" value="PKS_PP"/>
    <property type="match status" value="3"/>
</dbReference>
<dbReference type="GO" id="GO:0004312">
    <property type="term" value="F:fatty acid synthase activity"/>
    <property type="evidence" value="ECO:0007669"/>
    <property type="project" value="TreeGrafter"/>
</dbReference>
<dbReference type="PANTHER" id="PTHR43775">
    <property type="entry name" value="FATTY ACID SYNTHASE"/>
    <property type="match status" value="1"/>
</dbReference>
<dbReference type="GO" id="GO:0031177">
    <property type="term" value="F:phosphopantetheine binding"/>
    <property type="evidence" value="ECO:0007669"/>
    <property type="project" value="InterPro"/>
</dbReference>
<feature type="domain" description="Carrier" evidence="12">
    <location>
        <begin position="1369"/>
        <end position="1446"/>
    </location>
</feature>
<evidence type="ECO:0000256" key="8">
    <source>
        <dbReference type="ARBA" id="ARBA00022679"/>
    </source>
</evidence>
<dbReference type="SUPFAM" id="SSF53901">
    <property type="entry name" value="Thiolase-like"/>
    <property type="match status" value="1"/>
</dbReference>
<dbReference type="PROSITE" id="PS50075">
    <property type="entry name" value="CARRIER"/>
    <property type="match status" value="3"/>
</dbReference>